<dbReference type="InterPro" id="IPR016166">
    <property type="entry name" value="FAD-bd_PCMH"/>
</dbReference>
<dbReference type="SUPFAM" id="SSF56176">
    <property type="entry name" value="FAD-binding/transporter-associated domain-like"/>
    <property type="match status" value="1"/>
</dbReference>
<protein>
    <recommendedName>
        <fullName evidence="4">FAD-binding PCMH-type domain-containing protein</fullName>
    </recommendedName>
</protein>
<dbReference type="SMART" id="SM01092">
    <property type="entry name" value="CO_deh_flav_C"/>
    <property type="match status" value="1"/>
</dbReference>
<comment type="caution">
    <text evidence="5">The sequence shown here is derived from an EMBL/GenBank/DDBJ whole genome shotgun (WGS) entry which is preliminary data.</text>
</comment>
<dbReference type="PANTHER" id="PTHR42659">
    <property type="entry name" value="XANTHINE DEHYDROGENASE SUBUNIT C-RELATED"/>
    <property type="match status" value="1"/>
</dbReference>
<feature type="domain" description="FAD-binding PCMH-type" evidence="4">
    <location>
        <begin position="10"/>
        <end position="186"/>
    </location>
</feature>
<proteinExistence type="predicted"/>
<dbReference type="Gene3D" id="3.30.43.10">
    <property type="entry name" value="Uridine Diphospho-n-acetylenolpyruvylglucosamine Reductase, domain 2"/>
    <property type="match status" value="1"/>
</dbReference>
<accession>A0A0M0BNT9</accession>
<sequence>MYVNKQNTHIMPSQFEYHAPTSLESAVELLSKYGEKASLLAGGTDLLIQMKQRLIEPKHVINIKKIKEMIGVEENEDKIRIGAATSFRTIERSKIVQAKLPLLHEAVTSIGSVQIRNMATIGGNLCNANPCADSATPLLALDSEARIFGPEGARTIPLEKFFLGPLKTALGPSEMLVEVLVPPLAEDAGTSFQKIGWTSFDISTINMAVVLRMEGEAVNDCRIALGACAPTPIRLHSVEDFLKGKPLTSEVLEEAKNILSEHITPRKRWRRAPAGYRRATSRAMFRDALETAIKRIERRRE</sequence>
<dbReference type="Pfam" id="PF03450">
    <property type="entry name" value="CO_deh_flav_C"/>
    <property type="match status" value="1"/>
</dbReference>
<dbReference type="InterPro" id="IPR036318">
    <property type="entry name" value="FAD-bd_PCMH-like_sf"/>
</dbReference>
<dbReference type="InterPro" id="IPR002346">
    <property type="entry name" value="Mopterin_DH_FAD-bd"/>
</dbReference>
<dbReference type="SUPFAM" id="SSF55447">
    <property type="entry name" value="CO dehydrogenase flavoprotein C-terminal domain-like"/>
    <property type="match status" value="1"/>
</dbReference>
<reference evidence="5 6" key="1">
    <citation type="submission" date="2015-06" db="EMBL/GenBank/DDBJ databases">
        <title>New insights into the roles of widespread benthic archaea in carbon and nitrogen cycling.</title>
        <authorList>
            <person name="Lazar C.S."/>
            <person name="Baker B.J."/>
            <person name="Seitz K.W."/>
            <person name="Hyde A.S."/>
            <person name="Dick G.J."/>
            <person name="Hinrichs K.-U."/>
            <person name="Teske A.P."/>
        </authorList>
    </citation>
    <scope>NUCLEOTIDE SEQUENCE [LARGE SCALE GENOMIC DNA]</scope>
    <source>
        <strain evidence="5">DG-45</strain>
    </source>
</reference>
<evidence type="ECO:0000313" key="6">
    <source>
        <dbReference type="Proteomes" id="UP000037210"/>
    </source>
</evidence>
<evidence type="ECO:0000256" key="3">
    <source>
        <dbReference type="ARBA" id="ARBA00023002"/>
    </source>
</evidence>
<keyword evidence="3" id="KW-0560">Oxidoreductase</keyword>
<keyword evidence="1" id="KW-0285">Flavoprotein</keyword>
<dbReference type="Gene3D" id="3.30.465.10">
    <property type="match status" value="1"/>
</dbReference>
<dbReference type="PANTHER" id="PTHR42659:SF2">
    <property type="entry name" value="XANTHINE DEHYDROGENASE SUBUNIT C-RELATED"/>
    <property type="match status" value="1"/>
</dbReference>
<dbReference type="GO" id="GO:0016491">
    <property type="term" value="F:oxidoreductase activity"/>
    <property type="evidence" value="ECO:0007669"/>
    <property type="project" value="UniProtKB-KW"/>
</dbReference>
<organism evidence="5 6">
    <name type="scientific">miscellaneous Crenarchaeota group-15 archaeon DG-45</name>
    <dbReference type="NCBI Taxonomy" id="1685127"/>
    <lineage>
        <taxon>Archaea</taxon>
        <taxon>Candidatus Bathyarchaeota</taxon>
        <taxon>MCG-15</taxon>
    </lineage>
</organism>
<dbReference type="InterPro" id="IPR016169">
    <property type="entry name" value="FAD-bd_PCMH_sub2"/>
</dbReference>
<gene>
    <name evidence="5" type="ORF">AC482_05075</name>
</gene>
<name>A0A0M0BNT9_9ARCH</name>
<dbReference type="InterPro" id="IPR051312">
    <property type="entry name" value="Diverse_Substr_Oxidored"/>
</dbReference>
<dbReference type="Pfam" id="PF00941">
    <property type="entry name" value="FAD_binding_5"/>
    <property type="match status" value="1"/>
</dbReference>
<dbReference type="InterPro" id="IPR036683">
    <property type="entry name" value="CO_DH_flav_C_dom_sf"/>
</dbReference>
<dbReference type="InterPro" id="IPR005107">
    <property type="entry name" value="CO_DH_flav_C"/>
</dbReference>
<keyword evidence="2" id="KW-0274">FAD</keyword>
<dbReference type="PROSITE" id="PS51387">
    <property type="entry name" value="FAD_PCMH"/>
    <property type="match status" value="1"/>
</dbReference>
<evidence type="ECO:0000313" key="5">
    <source>
        <dbReference type="EMBL" id="KON29971.1"/>
    </source>
</evidence>
<dbReference type="AlphaFoldDB" id="A0A0M0BNT9"/>
<evidence type="ECO:0000256" key="1">
    <source>
        <dbReference type="ARBA" id="ARBA00022630"/>
    </source>
</evidence>
<dbReference type="Gene3D" id="3.30.390.50">
    <property type="entry name" value="CO dehydrogenase flavoprotein, C-terminal domain"/>
    <property type="match status" value="1"/>
</dbReference>
<dbReference type="InterPro" id="IPR016167">
    <property type="entry name" value="FAD-bd_PCMH_sub1"/>
</dbReference>
<dbReference type="GO" id="GO:0071949">
    <property type="term" value="F:FAD binding"/>
    <property type="evidence" value="ECO:0007669"/>
    <property type="project" value="InterPro"/>
</dbReference>
<dbReference type="EMBL" id="LFWZ01000046">
    <property type="protein sequence ID" value="KON29971.1"/>
    <property type="molecule type" value="Genomic_DNA"/>
</dbReference>
<evidence type="ECO:0000256" key="2">
    <source>
        <dbReference type="ARBA" id="ARBA00022827"/>
    </source>
</evidence>
<evidence type="ECO:0000259" key="4">
    <source>
        <dbReference type="PROSITE" id="PS51387"/>
    </source>
</evidence>
<dbReference type="Proteomes" id="UP000037210">
    <property type="component" value="Unassembled WGS sequence"/>
</dbReference>
<dbReference type="FunFam" id="3.30.465.10:FF:000017">
    <property type="entry name" value="Xanthine dehydrogenase, FAD binding subunit"/>
    <property type="match status" value="1"/>
</dbReference>